<dbReference type="GO" id="GO:0005615">
    <property type="term" value="C:extracellular space"/>
    <property type="evidence" value="ECO:0007669"/>
    <property type="project" value="TreeGrafter"/>
</dbReference>
<dbReference type="InterPro" id="IPR036056">
    <property type="entry name" value="Fibrinogen-like_C"/>
</dbReference>
<reference evidence="2" key="1">
    <citation type="submission" date="2018-11" db="EMBL/GenBank/DDBJ databases">
        <authorList>
            <person name="Alioto T."/>
            <person name="Alioto T."/>
        </authorList>
    </citation>
    <scope>NUCLEOTIDE SEQUENCE</scope>
</reference>
<dbReference type="EMBL" id="UYJE01006574">
    <property type="protein sequence ID" value="VDI47145.1"/>
    <property type="molecule type" value="Genomic_DNA"/>
</dbReference>
<feature type="domain" description="Fibrinogen C-terminal" evidence="1">
    <location>
        <begin position="1"/>
        <end position="130"/>
    </location>
</feature>
<accession>A0A8B6FDE6</accession>
<dbReference type="PROSITE" id="PS51406">
    <property type="entry name" value="FIBRINOGEN_C_2"/>
    <property type="match status" value="1"/>
</dbReference>
<sequence>MNTKRNEHIHSLTSSGKYELRIDLTDKSNTEKYAVYKTFVVGDAASKYQLTVGDYSGNAGDQMAYHNGMKFSTTDQDNDQNSGKCVDNYGPWWHGNCNHSGLNKAFKSKLYWRNFSSNSAKTSVMMIRKL</sequence>
<evidence type="ECO:0000313" key="3">
    <source>
        <dbReference type="Proteomes" id="UP000596742"/>
    </source>
</evidence>
<dbReference type="Gene3D" id="3.90.215.10">
    <property type="entry name" value="Gamma Fibrinogen, chain A, domain 1"/>
    <property type="match status" value="1"/>
</dbReference>
<comment type="caution">
    <text evidence="2">The sequence shown here is derived from an EMBL/GenBank/DDBJ whole genome shotgun (WGS) entry which is preliminary data.</text>
</comment>
<proteinExistence type="predicted"/>
<dbReference type="InterPro" id="IPR014716">
    <property type="entry name" value="Fibrinogen_a/b/g_C_1"/>
</dbReference>
<dbReference type="InterPro" id="IPR002181">
    <property type="entry name" value="Fibrinogen_a/b/g_C_dom"/>
</dbReference>
<protein>
    <recommendedName>
        <fullName evidence="1">Fibrinogen C-terminal domain-containing protein</fullName>
    </recommendedName>
</protein>
<name>A0A8B6FDE6_MYTGA</name>
<dbReference type="AlphaFoldDB" id="A0A8B6FDE6"/>
<dbReference type="SUPFAM" id="SSF56496">
    <property type="entry name" value="Fibrinogen C-terminal domain-like"/>
    <property type="match status" value="1"/>
</dbReference>
<keyword evidence="3" id="KW-1185">Reference proteome</keyword>
<organism evidence="2 3">
    <name type="scientific">Mytilus galloprovincialis</name>
    <name type="common">Mediterranean mussel</name>
    <dbReference type="NCBI Taxonomy" id="29158"/>
    <lineage>
        <taxon>Eukaryota</taxon>
        <taxon>Metazoa</taxon>
        <taxon>Spiralia</taxon>
        <taxon>Lophotrochozoa</taxon>
        <taxon>Mollusca</taxon>
        <taxon>Bivalvia</taxon>
        <taxon>Autobranchia</taxon>
        <taxon>Pteriomorphia</taxon>
        <taxon>Mytilida</taxon>
        <taxon>Mytiloidea</taxon>
        <taxon>Mytilidae</taxon>
        <taxon>Mytilinae</taxon>
        <taxon>Mytilus</taxon>
    </lineage>
</organism>
<evidence type="ECO:0000313" key="2">
    <source>
        <dbReference type="EMBL" id="VDI47145.1"/>
    </source>
</evidence>
<evidence type="ECO:0000259" key="1">
    <source>
        <dbReference type="PROSITE" id="PS51406"/>
    </source>
</evidence>
<dbReference type="Pfam" id="PF00147">
    <property type="entry name" value="Fibrinogen_C"/>
    <property type="match status" value="1"/>
</dbReference>
<dbReference type="OrthoDB" id="6121324at2759"/>
<gene>
    <name evidence="2" type="ORF">MGAL_10B012659</name>
</gene>
<dbReference type="InterPro" id="IPR050373">
    <property type="entry name" value="Fibrinogen_C-term_domain"/>
</dbReference>
<dbReference type="SMART" id="SM00186">
    <property type="entry name" value="FBG"/>
    <property type="match status" value="1"/>
</dbReference>
<dbReference type="Proteomes" id="UP000596742">
    <property type="component" value="Unassembled WGS sequence"/>
</dbReference>
<dbReference type="PANTHER" id="PTHR19143">
    <property type="entry name" value="FIBRINOGEN/TENASCIN/ANGIOPOEITIN"/>
    <property type="match status" value="1"/>
</dbReference>